<dbReference type="RefSeq" id="WP_010750540.1">
    <property type="nucleotide sequence ID" value="NZ_BJWF01000035.1"/>
</dbReference>
<dbReference type="PANTHER" id="PTHR46795:SF3">
    <property type="entry name" value="ABC TRANSPORTER PERMEASE"/>
    <property type="match status" value="1"/>
</dbReference>
<dbReference type="InterPro" id="IPR052536">
    <property type="entry name" value="ABC-4_Integral_Memb_Prot"/>
</dbReference>
<dbReference type="EMBL" id="BJWF01000035">
    <property type="protein sequence ID" value="GEL92839.1"/>
    <property type="molecule type" value="Genomic_DNA"/>
</dbReference>
<dbReference type="AlphaFoldDB" id="A0A511J562"/>
<feature type="transmembrane region" description="Helical" evidence="6">
    <location>
        <begin position="538"/>
        <end position="560"/>
    </location>
</feature>
<accession>A0A511J562</accession>
<keyword evidence="4 6" id="KW-1133">Transmembrane helix</keyword>
<feature type="transmembrane region" description="Helical" evidence="6">
    <location>
        <begin position="224"/>
        <end position="255"/>
    </location>
</feature>
<evidence type="ECO:0000313" key="8">
    <source>
        <dbReference type="EMBL" id="GEL92839.1"/>
    </source>
</evidence>
<feature type="transmembrane region" description="Helical" evidence="6">
    <location>
        <begin position="485"/>
        <end position="507"/>
    </location>
</feature>
<proteinExistence type="inferred from homology"/>
<protein>
    <submittedName>
        <fullName evidence="8">Permease</fullName>
    </submittedName>
</protein>
<organism evidence="8 9">
    <name type="scientific">Enterococcus villorum</name>
    <dbReference type="NCBI Taxonomy" id="112904"/>
    <lineage>
        <taxon>Bacteria</taxon>
        <taxon>Bacillati</taxon>
        <taxon>Bacillota</taxon>
        <taxon>Bacilli</taxon>
        <taxon>Lactobacillales</taxon>
        <taxon>Enterococcaceae</taxon>
        <taxon>Enterococcus</taxon>
    </lineage>
</organism>
<evidence type="ECO:0000256" key="6">
    <source>
        <dbReference type="PIRNR" id="PIRNR018968"/>
    </source>
</evidence>
<dbReference type="GO" id="GO:0055085">
    <property type="term" value="P:transmembrane transport"/>
    <property type="evidence" value="ECO:0007669"/>
    <property type="project" value="UniProtKB-UniRule"/>
</dbReference>
<comment type="similarity">
    <text evidence="6">Belongs to the ABC-4 integral membrane protein family.</text>
</comment>
<evidence type="ECO:0000259" key="7">
    <source>
        <dbReference type="Pfam" id="PF02687"/>
    </source>
</evidence>
<dbReference type="InterPro" id="IPR003838">
    <property type="entry name" value="ABC3_permease_C"/>
</dbReference>
<feature type="domain" description="ABC3 transporter permease C-terminal" evidence="7">
    <location>
        <begin position="61"/>
        <end position="179"/>
    </location>
</feature>
<feature type="transmembrane region" description="Helical" evidence="6">
    <location>
        <begin position="197"/>
        <end position="218"/>
    </location>
</feature>
<feature type="transmembrane region" description="Helical" evidence="6">
    <location>
        <begin position="153"/>
        <end position="176"/>
    </location>
</feature>
<evidence type="ECO:0000256" key="1">
    <source>
        <dbReference type="ARBA" id="ARBA00004651"/>
    </source>
</evidence>
<keyword evidence="5 6" id="KW-0472">Membrane</keyword>
<gene>
    <name evidence="8" type="ORF">EVI01_21760</name>
</gene>
<evidence type="ECO:0000256" key="2">
    <source>
        <dbReference type="ARBA" id="ARBA00022475"/>
    </source>
</evidence>
<feature type="transmembrane region" description="Helical" evidence="6">
    <location>
        <begin position="284"/>
        <end position="305"/>
    </location>
</feature>
<sequence length="602" mass="67596">MLWKLSLTGIKGRLRDYLVLFSGLVMTSAIFYMFESLASNKEFLESNSSISITVLIFHLGSVLLSIITFFYILYANSFLMTMRQKDYAMFMMLGAKGGKIAQMIFTETFVVGASATILGSALGVGLTDLVQRILVDQLNITITNFTPFNLKGLLITIFFFALLFLLAAIVNAFSIVKKPILTLIRAEATPTRMKQNKFLFLLEVVLGIVLLGAGYYAMASILKLGFSALVIALVTICLGTYFIFHSVIIFFLTLLKKSENISMKKLNNFTLSQLSFRIRDYTQMLSMVAILFALALGALTVGLGFRNQISLITDSTSAYDLVLNNAQKMDQEQVSKLNPTLNNTYTQKEDAQYVYYNYSDFEKAPLMYISNDGDSMNDFKEKTASVEELAKSENLQEALKDYELPTQKGKGIKLVSASEFNQLNLPEAKLQLVKVKDFYTSLDAIGALVEENNKNNPEIKGEMGGSNQKYVNYQLYNGIFSGFEFMGLFLGIAFLAMLASCLMFKILSGSKSDIGRYVMLEKIGTQRRLLKQSIRREIGVLFLAPGILGAIHVLFGLKLFETLMTNPYDNVLISFTIFFVMYFVYYALTTWLYTGIVLKRDK</sequence>
<reference evidence="8 9" key="1">
    <citation type="submission" date="2019-07" db="EMBL/GenBank/DDBJ databases">
        <title>Whole genome shotgun sequence of Enterococcus villorum NBRC 100699.</title>
        <authorList>
            <person name="Hosoyama A."/>
            <person name="Uohara A."/>
            <person name="Ohji S."/>
            <person name="Ichikawa N."/>
        </authorList>
    </citation>
    <scope>NUCLEOTIDE SEQUENCE [LARGE SCALE GENOMIC DNA]</scope>
    <source>
        <strain evidence="8 9">NBRC 100699</strain>
    </source>
</reference>
<comment type="subcellular location">
    <subcellularLocation>
        <location evidence="1 6">Cell membrane</location>
        <topology evidence="1 6">Multi-pass membrane protein</topology>
    </subcellularLocation>
</comment>
<feature type="transmembrane region" description="Helical" evidence="6">
    <location>
        <begin position="572"/>
        <end position="598"/>
    </location>
</feature>
<evidence type="ECO:0000256" key="4">
    <source>
        <dbReference type="ARBA" id="ARBA00022989"/>
    </source>
</evidence>
<keyword evidence="2 6" id="KW-1003">Cell membrane</keyword>
<evidence type="ECO:0000256" key="5">
    <source>
        <dbReference type="ARBA" id="ARBA00023136"/>
    </source>
</evidence>
<feature type="transmembrane region" description="Helical" evidence="6">
    <location>
        <begin position="17"/>
        <end position="34"/>
    </location>
</feature>
<dbReference type="Proteomes" id="UP000321830">
    <property type="component" value="Unassembled WGS sequence"/>
</dbReference>
<name>A0A511J562_9ENTE</name>
<keyword evidence="6" id="KW-0813">Transport</keyword>
<feature type="transmembrane region" description="Helical" evidence="6">
    <location>
        <begin position="100"/>
        <end position="122"/>
    </location>
</feature>
<dbReference type="PIRSF" id="PIRSF018968">
    <property type="entry name" value="ABC_permease_BceB"/>
    <property type="match status" value="1"/>
</dbReference>
<feature type="transmembrane region" description="Helical" evidence="6">
    <location>
        <begin position="54"/>
        <end position="79"/>
    </location>
</feature>
<evidence type="ECO:0000256" key="3">
    <source>
        <dbReference type="ARBA" id="ARBA00022692"/>
    </source>
</evidence>
<evidence type="ECO:0000313" key="9">
    <source>
        <dbReference type="Proteomes" id="UP000321830"/>
    </source>
</evidence>
<comment type="caution">
    <text evidence="8">The sequence shown here is derived from an EMBL/GenBank/DDBJ whole genome shotgun (WGS) entry which is preliminary data.</text>
</comment>
<dbReference type="Pfam" id="PF02687">
    <property type="entry name" value="FtsX"/>
    <property type="match status" value="1"/>
</dbReference>
<dbReference type="PANTHER" id="PTHR46795">
    <property type="entry name" value="ABC TRANSPORTER PERMEASE-RELATED-RELATED"/>
    <property type="match status" value="1"/>
</dbReference>
<keyword evidence="3 6" id="KW-0812">Transmembrane</keyword>
<dbReference type="InterPro" id="IPR027022">
    <property type="entry name" value="ABC_permease_BceB-typ"/>
</dbReference>
<dbReference type="GO" id="GO:0005886">
    <property type="term" value="C:plasma membrane"/>
    <property type="evidence" value="ECO:0007669"/>
    <property type="project" value="UniProtKB-SubCell"/>
</dbReference>